<dbReference type="PANTHER" id="PTHR22599">
    <property type="entry name" value="MPS ONE BINDER KINASE ACTIVATOR-LIKE MOB"/>
    <property type="match status" value="1"/>
</dbReference>
<protein>
    <submittedName>
        <fullName evidence="2">MOB kinase activator 2-like</fullName>
    </submittedName>
</protein>
<dbReference type="SUPFAM" id="SSF101152">
    <property type="entry name" value="Mob1/phocein"/>
    <property type="match status" value="1"/>
</dbReference>
<gene>
    <name evidence="2" type="primary">LOC111088999</name>
</gene>
<name>A0ABM1TK59_LIMPO</name>
<dbReference type="InterPro" id="IPR036703">
    <property type="entry name" value="MOB_kinase_act_sf"/>
</dbReference>
<dbReference type="RefSeq" id="XP_022256265.1">
    <property type="nucleotide sequence ID" value="XM_022400557.1"/>
</dbReference>
<sequence>MTFIQKTVNDESIFHTKFDKSFPSSFESMVKKIHCLLLHVIAHIYQAHFREILLLNLHSHLNTLFSHFMLFAQQFNLLEASDTEVLRELATVLKLYSLVDPGTETPPILRSMKPVLLDMRNPLTKQPVIESSAKSVAPENEALVKTGNKRSVSSCVVVQSVSFPSLTTLHRRIGSGGHLFAVFDL</sequence>
<dbReference type="InterPro" id="IPR005301">
    <property type="entry name" value="MOB_kinase_act_fam"/>
</dbReference>
<reference evidence="2" key="1">
    <citation type="submission" date="2025-08" db="UniProtKB">
        <authorList>
            <consortium name="RefSeq"/>
        </authorList>
    </citation>
    <scope>IDENTIFICATION</scope>
    <source>
        <tissue evidence="2">Muscle</tissue>
    </source>
</reference>
<dbReference type="GeneID" id="111088999"/>
<dbReference type="Gene3D" id="1.20.140.30">
    <property type="entry name" value="MOB kinase activator"/>
    <property type="match status" value="1"/>
</dbReference>
<accession>A0ABM1TK59</accession>
<dbReference type="Proteomes" id="UP000694941">
    <property type="component" value="Unplaced"/>
</dbReference>
<dbReference type="Pfam" id="PF03637">
    <property type="entry name" value="Mob1_phocein"/>
    <property type="match status" value="1"/>
</dbReference>
<evidence type="ECO:0000313" key="1">
    <source>
        <dbReference type="Proteomes" id="UP000694941"/>
    </source>
</evidence>
<dbReference type="SMART" id="SM01388">
    <property type="entry name" value="Mob1_phocein"/>
    <property type="match status" value="1"/>
</dbReference>
<evidence type="ECO:0000313" key="2">
    <source>
        <dbReference type="RefSeq" id="XP_022256265.1"/>
    </source>
</evidence>
<organism evidence="1 2">
    <name type="scientific">Limulus polyphemus</name>
    <name type="common">Atlantic horseshoe crab</name>
    <dbReference type="NCBI Taxonomy" id="6850"/>
    <lineage>
        <taxon>Eukaryota</taxon>
        <taxon>Metazoa</taxon>
        <taxon>Ecdysozoa</taxon>
        <taxon>Arthropoda</taxon>
        <taxon>Chelicerata</taxon>
        <taxon>Merostomata</taxon>
        <taxon>Xiphosura</taxon>
        <taxon>Limulidae</taxon>
        <taxon>Limulus</taxon>
    </lineage>
</organism>
<proteinExistence type="predicted"/>
<keyword evidence="1" id="KW-1185">Reference proteome</keyword>